<dbReference type="InterPro" id="IPR010288">
    <property type="entry name" value="EcsB_ABC"/>
</dbReference>
<gene>
    <name evidence="2" type="ORF">CHR53_04095</name>
</gene>
<feature type="transmembrane region" description="Helical" evidence="1">
    <location>
        <begin position="105"/>
        <end position="126"/>
    </location>
</feature>
<keyword evidence="1" id="KW-1133">Transmembrane helix</keyword>
<dbReference type="GO" id="GO:0016020">
    <property type="term" value="C:membrane"/>
    <property type="evidence" value="ECO:0007669"/>
    <property type="project" value="InterPro"/>
</dbReference>
<evidence type="ECO:0000313" key="3">
    <source>
        <dbReference type="Proteomes" id="UP000282892"/>
    </source>
</evidence>
<organism evidence="2 3">
    <name type="scientific">Neobacillus mesonae</name>
    <dbReference type="NCBI Taxonomy" id="1193713"/>
    <lineage>
        <taxon>Bacteria</taxon>
        <taxon>Bacillati</taxon>
        <taxon>Bacillota</taxon>
        <taxon>Bacilli</taxon>
        <taxon>Bacillales</taxon>
        <taxon>Bacillaceae</taxon>
        <taxon>Neobacillus</taxon>
    </lineage>
</organism>
<keyword evidence="3" id="KW-1185">Reference proteome</keyword>
<evidence type="ECO:0000256" key="1">
    <source>
        <dbReference type="SAM" id="Phobius"/>
    </source>
</evidence>
<accession>A0A3Q9QWM3</accession>
<dbReference type="AlphaFoldDB" id="A0A3Q9QWM3"/>
<dbReference type="Pfam" id="PF05975">
    <property type="entry name" value="EcsB"/>
    <property type="match status" value="1"/>
</dbReference>
<feature type="transmembrane region" description="Helical" evidence="1">
    <location>
        <begin position="168"/>
        <end position="187"/>
    </location>
</feature>
<dbReference type="Proteomes" id="UP000282892">
    <property type="component" value="Chromosome"/>
</dbReference>
<evidence type="ECO:0000313" key="2">
    <source>
        <dbReference type="EMBL" id="AZU60512.1"/>
    </source>
</evidence>
<sequence length="379" mass="45248">MLTMSRTEYFRRWKKENGFQLKVLGMVADWTIFTYLVIPVIITLVVIDYKLWQSPPGWISYIPFELFGLSLFFIAQFFTIRTYIERADELFVIQNGRYYQTLLQFGKYFTLLKSALITGAILLYLWPVFTYGYHFSDIQVFVIFIYVFLWSLFQKLAERWFFLRRIIWRRRVFSFAVFVLYAIGIYAFLYNQILFWSLGLLVMTAVILLLKKDQRPLRTFHAEAEHERSEKWKWASFLMAQSGEYDGIKKTRKSLLFNKHSRPLFLERTAEKVLAEMYWKWLIRKGKNLKFYLYYIFVAFYAMTLLPDKIKLIVLAFIIFAGYKIQGGMWKSFITHPFTKNMGNLSDASVRSGRRRALGVTWLLPCGLVTLWAVFLIYV</sequence>
<dbReference type="OrthoDB" id="2448479at2"/>
<dbReference type="KEGG" id="nmk:CHR53_04095"/>
<protein>
    <submittedName>
        <fullName evidence="2">Uncharacterized protein</fullName>
    </submittedName>
</protein>
<keyword evidence="1" id="KW-0472">Membrane</keyword>
<keyword evidence="1" id="KW-0812">Transmembrane</keyword>
<dbReference type="EMBL" id="CP022572">
    <property type="protein sequence ID" value="AZU60512.1"/>
    <property type="molecule type" value="Genomic_DNA"/>
</dbReference>
<reference evidence="2 3" key="1">
    <citation type="submission" date="2017-07" db="EMBL/GenBank/DDBJ databases">
        <title>The complete genome sequence of Bacillus mesonae strain H20-5, an efficient strain improving plant abiotic stress resistance.</title>
        <authorList>
            <person name="Kim S.Y."/>
            <person name="Song H."/>
            <person name="Sang M.K."/>
            <person name="Weon H.-Y."/>
            <person name="Song J."/>
        </authorList>
    </citation>
    <scope>NUCLEOTIDE SEQUENCE [LARGE SCALE GENOMIC DNA]</scope>
    <source>
        <strain evidence="2 3">H20-5</strain>
    </source>
</reference>
<feature type="transmembrane region" description="Helical" evidence="1">
    <location>
        <begin position="289"/>
        <end position="306"/>
    </location>
</feature>
<feature type="transmembrane region" description="Helical" evidence="1">
    <location>
        <begin position="193"/>
        <end position="210"/>
    </location>
</feature>
<feature type="transmembrane region" description="Helical" evidence="1">
    <location>
        <begin position="312"/>
        <end position="330"/>
    </location>
</feature>
<feature type="transmembrane region" description="Helical" evidence="1">
    <location>
        <begin position="138"/>
        <end position="156"/>
    </location>
</feature>
<feature type="transmembrane region" description="Helical" evidence="1">
    <location>
        <begin position="21"/>
        <end position="47"/>
    </location>
</feature>
<name>A0A3Q9QWM3_9BACI</name>
<feature type="transmembrane region" description="Helical" evidence="1">
    <location>
        <begin position="59"/>
        <end position="84"/>
    </location>
</feature>
<proteinExistence type="predicted"/>
<feature type="transmembrane region" description="Helical" evidence="1">
    <location>
        <begin position="357"/>
        <end position="378"/>
    </location>
</feature>
<dbReference type="STRING" id="1193713.GCA_001636315_03341"/>